<evidence type="ECO:0000256" key="8">
    <source>
        <dbReference type="SAM" id="Phobius"/>
    </source>
</evidence>
<reference evidence="9 10" key="1">
    <citation type="submission" date="2014-08" db="EMBL/GenBank/DDBJ databases">
        <title>Comparative genomics of the Paenibacillus odorifer group.</title>
        <authorList>
            <person name="den Bakker H.C."/>
            <person name="Tsai Y.-C."/>
            <person name="Martin N."/>
            <person name="Korlach J."/>
            <person name="Wiedmann M."/>
        </authorList>
    </citation>
    <scope>NUCLEOTIDE SEQUENCE [LARGE SCALE GENOMIC DNA]</scope>
    <source>
        <strain evidence="9 10">DSM 15220</strain>
    </source>
</reference>
<comment type="similarity">
    <text evidence="2">Belongs to the amino acid-polyamine-organocation (APC) superfamily. Spore germination protein (SGP) (TC 2.A.3.9) family.</text>
</comment>
<comment type="subcellular location">
    <subcellularLocation>
        <location evidence="1">Membrane</location>
        <topology evidence="1">Multi-pass membrane protein</topology>
    </subcellularLocation>
</comment>
<feature type="transmembrane region" description="Helical" evidence="8">
    <location>
        <begin position="122"/>
        <end position="139"/>
    </location>
</feature>
<evidence type="ECO:0000256" key="7">
    <source>
        <dbReference type="ARBA" id="ARBA00023136"/>
    </source>
</evidence>
<evidence type="ECO:0000256" key="6">
    <source>
        <dbReference type="ARBA" id="ARBA00022989"/>
    </source>
</evidence>
<accession>A0A089NG55</accession>
<keyword evidence="5 8" id="KW-0812">Transmembrane</keyword>
<evidence type="ECO:0000313" key="10">
    <source>
        <dbReference type="Proteomes" id="UP000029500"/>
    </source>
</evidence>
<dbReference type="InterPro" id="IPR004761">
    <property type="entry name" value="Spore_GerAB"/>
</dbReference>
<feature type="transmembrane region" description="Helical" evidence="8">
    <location>
        <begin position="219"/>
        <end position="244"/>
    </location>
</feature>
<proteinExistence type="inferred from homology"/>
<feature type="transmembrane region" description="Helical" evidence="8">
    <location>
        <begin position="187"/>
        <end position="207"/>
    </location>
</feature>
<dbReference type="AlphaFoldDB" id="A0A089NG55"/>
<protein>
    <submittedName>
        <fullName evidence="9">Spore gernimation protein</fullName>
    </submittedName>
</protein>
<sequence>MSLERDRISSAQMIILGLFTLIGDMALVYPSVMAAGAHEDAWIAGFICIPLGLATVKLMVSAANINPNKTIIELSIQILGKWAGGAVAVSYLFFFLMAASTYVREIEDFMCTQIYEGTPGGVIRFMAIVLLVYGLRLGLENLGRAAQIFFPFFALFLISLILLFPNVQMDRIHPIWNTPFPDMLHTIMYGVFYPYGEMCVFFMVYPFAQKHSKTSRDIFISLFIGAVGLNLILFLSLTVLGAYFSEHEFYPAYILAQRINIGNFLQRIEALLATTWIISTYFKTVLYFYAFVLGIAQLLKLKTYRHLIFPVGFLIYGMTNLLAKDIIFYVKEIPPFWVDWDFTYAVVFPSLLLIVNFFRKRSAQNREQG</sequence>
<feature type="transmembrane region" description="Helical" evidence="8">
    <location>
        <begin position="81"/>
        <end position="102"/>
    </location>
</feature>
<feature type="transmembrane region" description="Helical" evidence="8">
    <location>
        <begin position="342"/>
        <end position="358"/>
    </location>
</feature>
<evidence type="ECO:0000256" key="3">
    <source>
        <dbReference type="ARBA" id="ARBA00022448"/>
    </source>
</evidence>
<dbReference type="PANTHER" id="PTHR34975:SF2">
    <property type="entry name" value="SPORE GERMINATION PROTEIN A2"/>
    <property type="match status" value="1"/>
</dbReference>
<dbReference type="RefSeq" id="WP_025705775.1">
    <property type="nucleotide sequence ID" value="NZ_CP009287.1"/>
</dbReference>
<keyword evidence="3" id="KW-0813">Transport</keyword>
<feature type="transmembrane region" description="Helical" evidence="8">
    <location>
        <begin position="148"/>
        <end position="167"/>
    </location>
</feature>
<dbReference type="Pfam" id="PF03845">
    <property type="entry name" value="Spore_permease"/>
    <property type="match status" value="1"/>
</dbReference>
<feature type="transmembrane region" description="Helical" evidence="8">
    <location>
        <begin position="12"/>
        <end position="29"/>
    </location>
</feature>
<evidence type="ECO:0000256" key="2">
    <source>
        <dbReference type="ARBA" id="ARBA00007998"/>
    </source>
</evidence>
<evidence type="ECO:0000256" key="4">
    <source>
        <dbReference type="ARBA" id="ARBA00022544"/>
    </source>
</evidence>
<dbReference type="KEGG" id="pgm:PGRAT_10420"/>
<evidence type="ECO:0000256" key="5">
    <source>
        <dbReference type="ARBA" id="ARBA00022692"/>
    </source>
</evidence>
<keyword evidence="10" id="KW-1185">Reference proteome</keyword>
<dbReference type="PANTHER" id="PTHR34975">
    <property type="entry name" value="SPORE GERMINATION PROTEIN A2"/>
    <property type="match status" value="1"/>
</dbReference>
<gene>
    <name evidence="9" type="ORF">PGRAT_10420</name>
</gene>
<feature type="transmembrane region" description="Helical" evidence="8">
    <location>
        <begin position="41"/>
        <end position="60"/>
    </location>
</feature>
<feature type="transmembrane region" description="Helical" evidence="8">
    <location>
        <begin position="307"/>
        <end position="330"/>
    </location>
</feature>
<keyword evidence="4" id="KW-0309">Germination</keyword>
<keyword evidence="6 8" id="KW-1133">Transmembrane helix</keyword>
<dbReference type="EMBL" id="CP009287">
    <property type="protein sequence ID" value="AIQ67994.1"/>
    <property type="molecule type" value="Genomic_DNA"/>
</dbReference>
<dbReference type="OrthoDB" id="2078716at2"/>
<feature type="transmembrane region" description="Helical" evidence="8">
    <location>
        <begin position="273"/>
        <end position="295"/>
    </location>
</feature>
<dbReference type="STRING" id="189425.PGRAT_10420"/>
<evidence type="ECO:0000313" key="9">
    <source>
        <dbReference type="EMBL" id="AIQ67994.1"/>
    </source>
</evidence>
<dbReference type="GO" id="GO:0009847">
    <property type="term" value="P:spore germination"/>
    <property type="evidence" value="ECO:0007669"/>
    <property type="project" value="InterPro"/>
</dbReference>
<keyword evidence="7 8" id="KW-0472">Membrane</keyword>
<evidence type="ECO:0000256" key="1">
    <source>
        <dbReference type="ARBA" id="ARBA00004141"/>
    </source>
</evidence>
<dbReference type="eggNOG" id="COG0531">
    <property type="taxonomic scope" value="Bacteria"/>
</dbReference>
<dbReference type="GO" id="GO:0016020">
    <property type="term" value="C:membrane"/>
    <property type="evidence" value="ECO:0007669"/>
    <property type="project" value="UniProtKB-SubCell"/>
</dbReference>
<dbReference type="Proteomes" id="UP000029500">
    <property type="component" value="Chromosome"/>
</dbReference>
<name>A0A089NG55_9BACL</name>
<dbReference type="NCBIfam" id="TIGR00912">
    <property type="entry name" value="2A0309"/>
    <property type="match status" value="1"/>
</dbReference>
<organism evidence="9 10">
    <name type="scientific">Paenibacillus graminis</name>
    <dbReference type="NCBI Taxonomy" id="189425"/>
    <lineage>
        <taxon>Bacteria</taxon>
        <taxon>Bacillati</taxon>
        <taxon>Bacillota</taxon>
        <taxon>Bacilli</taxon>
        <taxon>Bacillales</taxon>
        <taxon>Paenibacillaceae</taxon>
        <taxon>Paenibacillus</taxon>
    </lineage>
</organism>
<dbReference type="HOGENOM" id="CLU_047547_1_2_9"/>